<proteinExistence type="predicted"/>
<keyword evidence="5" id="KW-1185">Reference proteome</keyword>
<keyword evidence="2" id="KW-0408">Iron</keyword>
<dbReference type="GeneID" id="80800277"/>
<comment type="caution">
    <text evidence="4">The sequence shown here is derived from an EMBL/GenBank/DDBJ whole genome shotgun (WGS) entry which is preliminary data.</text>
</comment>
<dbReference type="OrthoDB" id="9794178at2"/>
<feature type="domain" description="Gamma-butyrobetaine hydroxylase-like N-terminal" evidence="3">
    <location>
        <begin position="10"/>
        <end position="94"/>
    </location>
</feature>
<name>A0A2A7USS6_COMTR</name>
<dbReference type="PANTHER" id="PTHR35303:SF5">
    <property type="entry name" value="OS02G0197800 PROTEIN"/>
    <property type="match status" value="1"/>
</dbReference>
<dbReference type="AlphaFoldDB" id="A0A2A7USS6"/>
<evidence type="ECO:0000313" key="4">
    <source>
        <dbReference type="EMBL" id="PEH88328.1"/>
    </source>
</evidence>
<dbReference type="Gene3D" id="3.30.2020.30">
    <property type="match status" value="1"/>
</dbReference>
<evidence type="ECO:0000313" key="5">
    <source>
        <dbReference type="Proteomes" id="UP000220246"/>
    </source>
</evidence>
<protein>
    <submittedName>
        <fullName evidence="4">DUF971 domain-containing protein</fullName>
    </submittedName>
</protein>
<evidence type="ECO:0000256" key="1">
    <source>
        <dbReference type="ARBA" id="ARBA00022723"/>
    </source>
</evidence>
<dbReference type="Proteomes" id="UP000220246">
    <property type="component" value="Unassembled WGS sequence"/>
</dbReference>
<dbReference type="Pfam" id="PF06155">
    <property type="entry name" value="GBBH-like_N"/>
    <property type="match status" value="1"/>
</dbReference>
<organism evidence="4 5">
    <name type="scientific">Comamonas terrigena</name>
    <dbReference type="NCBI Taxonomy" id="32013"/>
    <lineage>
        <taxon>Bacteria</taxon>
        <taxon>Pseudomonadati</taxon>
        <taxon>Pseudomonadota</taxon>
        <taxon>Betaproteobacteria</taxon>
        <taxon>Burkholderiales</taxon>
        <taxon>Comamonadaceae</taxon>
        <taxon>Comamonas</taxon>
    </lineage>
</organism>
<reference evidence="5" key="1">
    <citation type="submission" date="2017-09" db="EMBL/GenBank/DDBJ databases">
        <title>FDA dAtabase for Regulatory Grade micrObial Sequences (FDA-ARGOS): Supporting development and validation of Infectious Disease Dx tests.</title>
        <authorList>
            <person name="Minogue T."/>
            <person name="Wolcott M."/>
            <person name="Wasieloski L."/>
            <person name="Aguilar W."/>
            <person name="Moore D."/>
            <person name="Tallon L."/>
            <person name="Sadzewicz L."/>
            <person name="Ott S."/>
            <person name="Zhao X."/>
            <person name="Nagaraj S."/>
            <person name="Vavikolanu K."/>
            <person name="Aluvathingal J."/>
            <person name="Nadendla S."/>
            <person name="Sichtig H."/>
        </authorList>
    </citation>
    <scope>NUCLEOTIDE SEQUENCE [LARGE SCALE GENOMIC DNA]</scope>
    <source>
        <strain evidence="5">FDAARGOS_394</strain>
    </source>
</reference>
<dbReference type="GO" id="GO:0046872">
    <property type="term" value="F:metal ion binding"/>
    <property type="evidence" value="ECO:0007669"/>
    <property type="project" value="UniProtKB-KW"/>
</dbReference>
<evidence type="ECO:0000259" key="3">
    <source>
        <dbReference type="Pfam" id="PF06155"/>
    </source>
</evidence>
<accession>A0A2A7USS6</accession>
<dbReference type="InterPro" id="IPR010376">
    <property type="entry name" value="GBBH-like_N"/>
</dbReference>
<dbReference type="STRING" id="1219032.GCA_001515545_03458"/>
<dbReference type="PANTHER" id="PTHR35303">
    <property type="entry name" value="OS02G0197800 PROTEIN"/>
    <property type="match status" value="1"/>
</dbReference>
<evidence type="ECO:0000256" key="2">
    <source>
        <dbReference type="ARBA" id="ARBA00023004"/>
    </source>
</evidence>
<dbReference type="RefSeq" id="WP_083520583.1">
    <property type="nucleotide sequence ID" value="NZ_JAOBYP010000002.1"/>
</dbReference>
<sequence>MADMPLPQSITLHGASRVLELGYADGAVHRLPFELLRVYSPSAEVQGHGPGQEVLQTGKRDVTIVNLEPVGNYALKPFFSDGHESGLYTWTYLYEMGSKQEALWADYLARLAAAGVDRDTPMPGKASGGSCGTGGGCGSSSAEAPAASGGGCGSGSCGCGA</sequence>
<dbReference type="EMBL" id="PDEA01000001">
    <property type="protein sequence ID" value="PEH88328.1"/>
    <property type="molecule type" value="Genomic_DNA"/>
</dbReference>
<dbReference type="InterPro" id="IPR038492">
    <property type="entry name" value="GBBH-like_N_sf"/>
</dbReference>
<gene>
    <name evidence="4" type="ORF">CRM82_06680</name>
</gene>
<keyword evidence="1" id="KW-0479">Metal-binding</keyword>